<evidence type="ECO:0000256" key="1">
    <source>
        <dbReference type="ARBA" id="ARBA00008878"/>
    </source>
</evidence>
<evidence type="ECO:0000313" key="7">
    <source>
        <dbReference type="Proteomes" id="UP000836404"/>
    </source>
</evidence>
<dbReference type="Pfam" id="PF14663">
    <property type="entry name" value="RasGEF_N_2"/>
    <property type="match status" value="1"/>
</dbReference>
<feature type="compositionally biased region" description="Basic and acidic residues" evidence="2">
    <location>
        <begin position="218"/>
        <end position="229"/>
    </location>
</feature>
<feature type="region of interest" description="Disordered" evidence="2">
    <location>
        <begin position="53"/>
        <end position="77"/>
    </location>
</feature>
<comment type="similarity">
    <text evidence="1">Belongs to the RICTOR family.</text>
</comment>
<feature type="region of interest" description="Disordered" evidence="2">
    <location>
        <begin position="1823"/>
        <end position="1860"/>
    </location>
</feature>
<dbReference type="Pfam" id="PF14664">
    <property type="entry name" value="RICTOR_N"/>
    <property type="match status" value="1"/>
</dbReference>
<feature type="region of interest" description="Disordered" evidence="2">
    <location>
        <begin position="969"/>
        <end position="988"/>
    </location>
</feature>
<dbReference type="GO" id="GO:0031932">
    <property type="term" value="C:TORC2 complex"/>
    <property type="evidence" value="ECO:0007669"/>
    <property type="project" value="InterPro"/>
</dbReference>
<feature type="region of interest" description="Disordered" evidence="2">
    <location>
        <begin position="179"/>
        <end position="241"/>
    </location>
</feature>
<feature type="region of interest" description="Disordered" evidence="2">
    <location>
        <begin position="451"/>
        <end position="506"/>
    </location>
</feature>
<evidence type="ECO:0000259" key="4">
    <source>
        <dbReference type="SMART" id="SM01308"/>
    </source>
</evidence>
<organism evidence="6 7">
    <name type="scientific">Tilletia laevis</name>
    <dbReference type="NCBI Taxonomy" id="157183"/>
    <lineage>
        <taxon>Eukaryota</taxon>
        <taxon>Fungi</taxon>
        <taxon>Dikarya</taxon>
        <taxon>Basidiomycota</taxon>
        <taxon>Ustilaginomycotina</taxon>
        <taxon>Exobasidiomycetes</taxon>
        <taxon>Tilletiales</taxon>
        <taxon>Tilletiaceae</taxon>
        <taxon>Tilletia</taxon>
    </lineage>
</organism>
<evidence type="ECO:0000256" key="2">
    <source>
        <dbReference type="SAM" id="MobiDB-lite"/>
    </source>
</evidence>
<feature type="compositionally biased region" description="Acidic residues" evidence="2">
    <location>
        <begin position="1831"/>
        <end position="1851"/>
    </location>
</feature>
<evidence type="ECO:0000259" key="3">
    <source>
        <dbReference type="SMART" id="SM01307"/>
    </source>
</evidence>
<comment type="caution">
    <text evidence="6">The sequence shown here is derived from an EMBL/GenBank/DDBJ whole genome shotgun (WGS) entry which is preliminary data.</text>
</comment>
<feature type="domain" description="Rapamycin-insensitive companion of mTOR middle" evidence="3">
    <location>
        <begin position="1013"/>
        <end position="1244"/>
    </location>
</feature>
<dbReference type="PANTHER" id="PTHR13298">
    <property type="entry name" value="CYTOSOLIC REGULATOR PIANISSIMO"/>
    <property type="match status" value="1"/>
</dbReference>
<evidence type="ECO:0008006" key="8">
    <source>
        <dbReference type="Google" id="ProtNLM"/>
    </source>
</evidence>
<evidence type="ECO:0000313" key="6">
    <source>
        <dbReference type="EMBL" id="CAD6966260.1"/>
    </source>
</evidence>
<dbReference type="SMART" id="SM01303">
    <property type="entry name" value="RasGEF_N_2"/>
    <property type="match status" value="1"/>
</dbReference>
<feature type="domain" description="Rapamycin-insensitive companion of mTOR N-terminal" evidence="4">
    <location>
        <begin position="349"/>
        <end position="831"/>
    </location>
</feature>
<dbReference type="Proteomes" id="UP000836404">
    <property type="component" value="Unassembled WGS sequence"/>
</dbReference>
<feature type="compositionally biased region" description="Low complexity" evidence="2">
    <location>
        <begin position="15"/>
        <end position="32"/>
    </location>
</feature>
<name>A0A9N8MJ24_9BASI</name>
<dbReference type="InterPro" id="IPR029452">
    <property type="entry name" value="RICTOR_V"/>
</dbReference>
<dbReference type="SMART" id="SM01307">
    <property type="entry name" value="RICTOR_M"/>
    <property type="match status" value="1"/>
</dbReference>
<feature type="compositionally biased region" description="Basic and acidic residues" evidence="2">
    <location>
        <begin position="490"/>
        <end position="501"/>
    </location>
</feature>
<reference evidence="6 7" key="1">
    <citation type="submission" date="2020-10" db="EMBL/GenBank/DDBJ databases">
        <authorList>
            <person name="Sedaghatjoo S."/>
        </authorList>
    </citation>
    <scope>NUCLEOTIDE SEQUENCE [LARGE SCALE GENOMIC DNA]</scope>
    <source>
        <strain evidence="6 7">LLFL</strain>
    </source>
</reference>
<dbReference type="InterPro" id="IPR016024">
    <property type="entry name" value="ARM-type_fold"/>
</dbReference>
<dbReference type="EMBL" id="CAJHJF010008362">
    <property type="protein sequence ID" value="CAD6966260.1"/>
    <property type="molecule type" value="Genomic_DNA"/>
</dbReference>
<dbReference type="InterPro" id="IPR028268">
    <property type="entry name" value="Pianissimo_fam"/>
</dbReference>
<dbReference type="PANTHER" id="PTHR13298:SF11">
    <property type="entry name" value="RAPAMYCIN-INSENSITIVE COMPANION OF MTOR"/>
    <property type="match status" value="1"/>
</dbReference>
<dbReference type="SMART" id="SM01310">
    <property type="entry name" value="RICTOR_V"/>
    <property type="match status" value="1"/>
</dbReference>
<accession>A0A9N8MJ24</accession>
<feature type="region of interest" description="Disordered" evidence="2">
    <location>
        <begin position="1"/>
        <end position="36"/>
    </location>
</feature>
<gene>
    <name evidence="6" type="ORF">JKILLFL_G8583</name>
</gene>
<dbReference type="InterPro" id="IPR029451">
    <property type="entry name" value="RICTOR_M"/>
</dbReference>
<feature type="compositionally biased region" description="Pro residues" evidence="2">
    <location>
        <begin position="198"/>
        <end position="214"/>
    </location>
</feature>
<dbReference type="Pfam" id="PF14668">
    <property type="entry name" value="RICTOR_V"/>
    <property type="match status" value="1"/>
</dbReference>
<feature type="compositionally biased region" description="Low complexity" evidence="2">
    <location>
        <begin position="179"/>
        <end position="191"/>
    </location>
</feature>
<dbReference type="SUPFAM" id="SSF48371">
    <property type="entry name" value="ARM repeat"/>
    <property type="match status" value="1"/>
</dbReference>
<feature type="region of interest" description="Disordered" evidence="2">
    <location>
        <begin position="707"/>
        <end position="736"/>
    </location>
</feature>
<dbReference type="Pfam" id="PF14666">
    <property type="entry name" value="RICTOR_M"/>
    <property type="match status" value="1"/>
</dbReference>
<feature type="domain" description="Rapamycin-insensitive companion of mTOR" evidence="5">
    <location>
        <begin position="1452"/>
        <end position="1524"/>
    </location>
</feature>
<dbReference type="InterPro" id="IPR028267">
    <property type="entry name" value="Pianissimo_N"/>
</dbReference>
<feature type="region of interest" description="Disordered" evidence="2">
    <location>
        <begin position="1769"/>
        <end position="1800"/>
    </location>
</feature>
<proteinExistence type="inferred from homology"/>
<feature type="compositionally biased region" description="Basic and acidic residues" evidence="2">
    <location>
        <begin position="468"/>
        <end position="483"/>
    </location>
</feature>
<dbReference type="GO" id="GO:0038203">
    <property type="term" value="P:TORC2 signaling"/>
    <property type="evidence" value="ECO:0007669"/>
    <property type="project" value="TreeGrafter"/>
</dbReference>
<sequence length="1892" mass="204949">MPTSPLLRAFPADPASASASSSSIISSSSTAAVRNNGHPAHTEELMRTYSFHDDNAPASAAPSARRRGRRYASQDTGTSMLVASERQQLGFSTIDDLYDQLDKQEKIRDGAQSILHLIAQDGFASSSNKLPSPGAAAALRAKVEAELYAADDRILALQTQIRASSSGTSIDSLSHPFSVPFSSPSPSASPSTFTEPLSLPPVSPNSVPAPPLPYPSHTESESLPDRIESEPAVPDVEDPESTSAARSLVLSLLQSIQDLIDDGTAPHAGSSRSAATSTYFGYTVEPRIQYLTESGNLSPALISSILELLDRLFTVLRRSTRLRYEFLGQLPFRSTVGPAHLYRNGYPNEDAANRAAMDHDVGFETDPLLDTLIRLLADNVGQEVRAKTYRLMAHLLVPPSSPFLARARTRGIDLYLCRTLTRDVKFDLERVEGLRLIRRVNELSEHTRAKEWVQPVAGGDEDGDQDRDDGRDGVRKRETRGSDTLDPDEPERWLGSHREQGSEDDLPFSPALIRTLASGVSEEKDRLRWIYLETLAELAIRHPHLVHLGDGFGVLVQAIRTGPPEYTPSLVQVLLFLMDMPSTRHYLRPGLDLEVALSPVTDVPFKKPSLYEAEVLAGVKTISVILRSWSGLLYLSMYQRTAIGSIVKALVSGTRESQEAIIQMLDELFEHAQGRGKSGRSAPAALRGLDSGSMMYAVSTAATTSSTTLPAQTASVPSGSGREETAPNASGKRGHVVAGPARPNLLEQYATLLLAIFVDAGLTDALVHLVEAYSLPLRMDESDVSSRHTNTMMLPTAEEKEAAERRRQSDVGRKAIRLLGTVMQISRRLLPLDEAVSAQSIPRLFALAAHFQAETVQPVFRRGKAFASLRKRELAVHRNGYWMEENGALSVGGRGLATNALSFIDSMDRSRHARTTAPSASAEIGEARPSSETIMPGEGGGVAASQTASSVLPSGSVITAPSISGDSAVGSGTVKAPESPNISGLLSPLPDEAARRAQQRTVELAKVRAGMQMDDNDFRHLLLESQILTQKEHTKWNLGAINELLEGPLMNPRRMEEVSRGSRFVRRLLSFFHPSEQRFALIPNTAANRKYVRLGCTMIRAFLATTEGVRVLSEDPLLREIRTALELLDPLSGGANGTSSMPLGDQTMSKGRVEGTLTYGYFEMLGILSRSHEGLDLLQKAQTFTVFYNLSGIQSRDYLIKEIIKNFDYSIDGHTRIILSKVLTSTYRNMRIFATRTLTSLIAKAVEPSQWLIALLLTQLYDTAAEVRELAVRAVMQACTSPAVLELVVSMRPTLEHLGEDSHPLLLRFMSSSSGFRYLFKGDYIIREMEDWLNVRNGRYMVQLELLLARALSLDAQREMVAQGTSGNANGVPGAAEQSVERAEAENRFAPESLWAGASSDSSFDGTVPPHFYGELAKTAEGCALLAEKGHLNEFASFIRRHGKEAEDGEIIAKLKSVLWTVGNIGANPRGLSFLEAEDIISNIVEIAERSQVLSVRGVGFFVIGMISSTPQGAEVLNDYGWRTAWTSMGLPTGVCIPDEIDRFVEIEPWTPVQGRTRNFSELMPSSDPVERDILSALSELGNRIVAKLAHRELLKIKTCYPEYFEEDFTSGGGGGGGGGDGSSPFLSFSGRNDANLTPTLGSLENSFATIEANPPPEEDEFYSTHKRLIILVRALELLDNFPLQLSMRRIVWELFDVKLDEGFVRALGRTRRRLVEDRRRWVVQQEREGGGGGGGGREWMRAMSLGGPGPGTAAYAAVVGLRPGMVAGGGGVRPGGQAQRERSKSQVQQQGEGGGGPGAAVRAKVGSVLGLGVGGVGARLRLVGGRGGVGDEEEEEEEEDDSEDDSDGDDVVGLARGVGAGGMAGVGGEGVGLGPAVVISNATYDSKEKGF</sequence>
<dbReference type="InterPro" id="IPR029453">
    <property type="entry name" value="Rictor_IV"/>
</dbReference>
<keyword evidence="7" id="KW-1185">Reference proteome</keyword>
<evidence type="ECO:0000259" key="5">
    <source>
        <dbReference type="SMART" id="SM01310"/>
    </source>
</evidence>
<protein>
    <recommendedName>
        <fullName evidence="8">REM-1 domain-containing protein</fullName>
    </recommendedName>
</protein>
<dbReference type="SMART" id="SM01308">
    <property type="entry name" value="RICTOR_N"/>
    <property type="match status" value="1"/>
</dbReference>